<protein>
    <submittedName>
        <fullName evidence="2">Transcriptional regulator TetR</fullName>
    </submittedName>
</protein>
<evidence type="ECO:0000313" key="2">
    <source>
        <dbReference type="EMBL" id="GAN82053.1"/>
    </source>
</evidence>
<keyword evidence="3" id="KW-1185">Reference proteome</keyword>
<dbReference type="RefSeq" id="WP_048880439.1">
    <property type="nucleotide sequence ID" value="NZ_BANC01000146.1"/>
</dbReference>
<dbReference type="EMBL" id="BANC01000146">
    <property type="protein sequence ID" value="GAN82053.1"/>
    <property type="molecule type" value="Genomic_DNA"/>
</dbReference>
<reference evidence="2 3" key="1">
    <citation type="submission" date="2012-11" db="EMBL/GenBank/DDBJ databases">
        <title>Whole genome sequence of Acidocella aminolytica 101 = DSM 11237.</title>
        <authorList>
            <person name="Azuma Y."/>
            <person name="Higashiura N."/>
            <person name="Hirakawa H."/>
            <person name="Matsushita K."/>
        </authorList>
    </citation>
    <scope>NUCLEOTIDE SEQUENCE [LARGE SCALE GENOMIC DNA]</scope>
    <source>
        <strain evidence="3">101 / DSM 11237</strain>
    </source>
</reference>
<comment type="caution">
    <text evidence="2">The sequence shown here is derived from an EMBL/GenBank/DDBJ whole genome shotgun (WGS) entry which is preliminary data.</text>
</comment>
<evidence type="ECO:0000256" key="1">
    <source>
        <dbReference type="SAM" id="MobiDB-lite"/>
    </source>
</evidence>
<name>A0A0D6PLE6_9PROT</name>
<sequence>MTDQEFEVALVDAAFALGGEAGWSRVSSAAAARHAGLDLAKARGMFTCTGTILKKFGHQADAFALTGAAMGGSVRDRLFDILLRRFDYLQVRRAGVAALMRHLPVCPPMAVALAEMNIASMGWLLEGAGVDATGLRGAVKKRCLLAVWLYSLRVWAEDDSPDLTATMAAVDTALARAEGYVLRLSPSSRPVEPEQEAHVPEAEPPKTS</sequence>
<organism evidence="2 3">
    <name type="scientific">Acidocella aminolytica 101 = DSM 11237</name>
    <dbReference type="NCBI Taxonomy" id="1120923"/>
    <lineage>
        <taxon>Bacteria</taxon>
        <taxon>Pseudomonadati</taxon>
        <taxon>Pseudomonadota</taxon>
        <taxon>Alphaproteobacteria</taxon>
        <taxon>Acetobacterales</taxon>
        <taxon>Acidocellaceae</taxon>
        <taxon>Acidocella</taxon>
    </lineage>
</organism>
<dbReference type="Proteomes" id="UP000032668">
    <property type="component" value="Unassembled WGS sequence"/>
</dbReference>
<feature type="region of interest" description="Disordered" evidence="1">
    <location>
        <begin position="185"/>
        <end position="208"/>
    </location>
</feature>
<gene>
    <name evidence="2" type="ORF">Aam_149_004</name>
</gene>
<dbReference type="STRING" id="1120923.SAMN02746095_03511"/>
<dbReference type="Gene3D" id="1.10.357.10">
    <property type="entry name" value="Tetracycline Repressor, domain 2"/>
    <property type="match status" value="1"/>
</dbReference>
<accession>A0A0D6PLE6</accession>
<evidence type="ECO:0000313" key="3">
    <source>
        <dbReference type="Proteomes" id="UP000032668"/>
    </source>
</evidence>
<feature type="compositionally biased region" description="Basic and acidic residues" evidence="1">
    <location>
        <begin position="191"/>
        <end position="208"/>
    </location>
</feature>
<dbReference type="AlphaFoldDB" id="A0A0D6PLE6"/>
<proteinExistence type="predicted"/>